<dbReference type="Pfam" id="PF05013">
    <property type="entry name" value="FGase"/>
    <property type="match status" value="1"/>
</dbReference>
<dbReference type="STRING" id="643674.PAEH1_09060"/>
<dbReference type="KEGG" id="phn:PAEH1_09060"/>
<accession>A0A1U9K0W0</accession>
<sequence>MEHAPLLHQGQSPLLISMPHVGTHIPDELLATMTPVARRLDDTDWHLDRLYDFAEELNASVLQPVYSRYVIDLNRPPTDQNLYPGQNTTGLLPIDTFNEETLYVTDRLPDEAEKARRRHAYWQPYHQALKDEIARIKRQHGYVLLWEAHSIRAYIPRLFEGRLPDFNFGTANDHSALPGLAHELAELASKGPYSAVANGRFQGGYITRHYGQPDQHVHAIQLELTQLNYMDETPPYGYDTARAAQLAPVIKACIMHALNRLADHYSSVT</sequence>
<gene>
    <name evidence="1" type="ORF">PAEH1_09060</name>
</gene>
<evidence type="ECO:0000313" key="1">
    <source>
        <dbReference type="EMBL" id="AQS51671.1"/>
    </source>
</evidence>
<organism evidence="1 2">
    <name type="scientific">Paenalcaligenes hominis</name>
    <dbReference type="NCBI Taxonomy" id="643674"/>
    <lineage>
        <taxon>Bacteria</taxon>
        <taxon>Pseudomonadati</taxon>
        <taxon>Pseudomonadota</taxon>
        <taxon>Betaproteobacteria</taxon>
        <taxon>Burkholderiales</taxon>
        <taxon>Alcaligenaceae</taxon>
        <taxon>Paenalcaligenes</taxon>
    </lineage>
</organism>
<evidence type="ECO:0000313" key="2">
    <source>
        <dbReference type="Proteomes" id="UP000189369"/>
    </source>
</evidence>
<dbReference type="Gene3D" id="3.40.630.40">
    <property type="entry name" value="Zn-dependent exopeptidases"/>
    <property type="match status" value="1"/>
</dbReference>
<reference evidence="1 2" key="1">
    <citation type="submission" date="2017-01" db="EMBL/GenBank/DDBJ databases">
        <title>Complete Genome Sequence of Paenalcaligenes hominis, Isolated from a paraplegic Patient with neurogenic bladder.</title>
        <authorList>
            <person name="Mukhopadhyay R."/>
            <person name="Joaquin J."/>
            <person name="Hogue R."/>
            <person name="Kilaru A."/>
            <person name="Jospin G."/>
            <person name="Mars K."/>
            <person name="Eisen J.A."/>
            <person name="Chaturvedi V."/>
        </authorList>
    </citation>
    <scope>NUCLEOTIDE SEQUENCE [LARGE SCALE GENOMIC DNA]</scope>
    <source>
        <strain evidence="1 2">15S00501</strain>
    </source>
</reference>
<protein>
    <submittedName>
        <fullName evidence="1">N-formylglutamate deformylase</fullName>
    </submittedName>
</protein>
<dbReference type="Proteomes" id="UP000189369">
    <property type="component" value="Chromosome"/>
</dbReference>
<proteinExistence type="predicted"/>
<name>A0A1U9K0W0_9BURK</name>
<dbReference type="InterPro" id="IPR007709">
    <property type="entry name" value="N-FG_amidohydro"/>
</dbReference>
<dbReference type="SUPFAM" id="SSF53187">
    <property type="entry name" value="Zn-dependent exopeptidases"/>
    <property type="match status" value="1"/>
</dbReference>
<dbReference type="OrthoDB" id="8716700at2"/>
<dbReference type="AlphaFoldDB" id="A0A1U9K0W0"/>
<dbReference type="EMBL" id="CP019697">
    <property type="protein sequence ID" value="AQS51671.1"/>
    <property type="molecule type" value="Genomic_DNA"/>
</dbReference>
<dbReference type="NCBIfam" id="TIGR02017">
    <property type="entry name" value="hutG_amidohyd"/>
    <property type="match status" value="1"/>
</dbReference>
<dbReference type="InterPro" id="IPR010247">
    <property type="entry name" value="HutG_amidohyd"/>
</dbReference>